<accession>A0AA37T162</accession>
<evidence type="ECO:0000313" key="2">
    <source>
        <dbReference type="EMBL" id="GLS24368.1"/>
    </source>
</evidence>
<evidence type="ECO:0000313" key="3">
    <source>
        <dbReference type="Proteomes" id="UP001156870"/>
    </source>
</evidence>
<sequence>MKYYYCRSLLCVALFVVVVHSQSSDHVDGELLIDHPVSDLTDLFAFVSPHQSNRLVVVLNSYPFVPRNGHFSEVLMYSIRIRPASIAGIREHPKFKIHDPEYRFNCTFNLSDDVKESTVECKTPSHKRIVALLENKKNSEKGIQIFAGQRQDPFLFNSQWFGQVVFENCIPPAAAKNDLANLNVLSLVLEFDIYSELKGLKQSYIAIAGELSRKTEDWEKRKILDRVGRPEISNASLAASNTNEDLRFHYNQKDTFNLDDEAISLYSGRIKENIHYYDAIDGVIDWNDESRQSLAELLVQDFLVLDYRKPFSTGSYFSIERAMLRGQINTRGGGRVPGERVINTLASLFINGGYGSAIVDGIPAKNIRHSHFPYLEKPGRGPWPYLKQRLAPRVVKALSLRRRVAGETCK</sequence>
<feature type="signal peptide" evidence="1">
    <location>
        <begin position="1"/>
        <end position="21"/>
    </location>
</feature>
<organism evidence="2 3">
    <name type="scientific">Marinibactrum halimedae</name>
    <dbReference type="NCBI Taxonomy" id="1444977"/>
    <lineage>
        <taxon>Bacteria</taxon>
        <taxon>Pseudomonadati</taxon>
        <taxon>Pseudomonadota</taxon>
        <taxon>Gammaproteobacteria</taxon>
        <taxon>Cellvibrionales</taxon>
        <taxon>Cellvibrionaceae</taxon>
        <taxon>Marinibactrum</taxon>
    </lineage>
</organism>
<reference evidence="2 3" key="1">
    <citation type="journal article" date="2014" name="Int. J. Syst. Evol. Microbiol.">
        <title>Complete genome sequence of Corynebacterium casei LMG S-19264T (=DSM 44701T), isolated from a smear-ripened cheese.</title>
        <authorList>
            <consortium name="US DOE Joint Genome Institute (JGI-PGF)"/>
            <person name="Walter F."/>
            <person name="Albersmeier A."/>
            <person name="Kalinowski J."/>
            <person name="Ruckert C."/>
        </authorList>
    </citation>
    <scope>NUCLEOTIDE SEQUENCE [LARGE SCALE GENOMIC DNA]</scope>
    <source>
        <strain evidence="2 3">NBRC 110095</strain>
    </source>
</reference>
<protein>
    <submittedName>
        <fullName evidence="2">Uncharacterized protein</fullName>
    </submittedName>
</protein>
<keyword evidence="1" id="KW-0732">Signal</keyword>
<name>A0AA37T162_9GAMM</name>
<gene>
    <name evidence="2" type="ORF">GCM10007877_00790</name>
</gene>
<evidence type="ECO:0000256" key="1">
    <source>
        <dbReference type="SAM" id="SignalP"/>
    </source>
</evidence>
<proteinExistence type="predicted"/>
<dbReference type="Pfam" id="PF14224">
    <property type="entry name" value="DUF4331"/>
    <property type="match status" value="2"/>
</dbReference>
<dbReference type="RefSeq" id="WP_232594872.1">
    <property type="nucleotide sequence ID" value="NZ_BSPD01000002.1"/>
</dbReference>
<keyword evidence="3" id="KW-1185">Reference proteome</keyword>
<feature type="chain" id="PRO_5041329786" evidence="1">
    <location>
        <begin position="22"/>
        <end position="410"/>
    </location>
</feature>
<dbReference type="Proteomes" id="UP001156870">
    <property type="component" value="Unassembled WGS sequence"/>
</dbReference>
<dbReference type="EMBL" id="BSPD01000002">
    <property type="protein sequence ID" value="GLS24368.1"/>
    <property type="molecule type" value="Genomic_DNA"/>
</dbReference>
<dbReference type="InterPro" id="IPR025566">
    <property type="entry name" value="DUF4331"/>
</dbReference>
<comment type="caution">
    <text evidence="2">The sequence shown here is derived from an EMBL/GenBank/DDBJ whole genome shotgun (WGS) entry which is preliminary data.</text>
</comment>
<dbReference type="AlphaFoldDB" id="A0AA37T162"/>